<feature type="region of interest" description="Disordered" evidence="1">
    <location>
        <begin position="228"/>
        <end position="250"/>
    </location>
</feature>
<evidence type="ECO:0000256" key="1">
    <source>
        <dbReference type="SAM" id="MobiDB-lite"/>
    </source>
</evidence>
<feature type="region of interest" description="Disordered" evidence="1">
    <location>
        <begin position="385"/>
        <end position="434"/>
    </location>
</feature>
<protein>
    <submittedName>
        <fullName evidence="3">Uncharacterized protein PF3D7_1120600</fullName>
    </submittedName>
</protein>
<feature type="compositionally biased region" description="Polar residues" evidence="1">
    <location>
        <begin position="338"/>
        <end position="349"/>
    </location>
</feature>
<accession>A0A9B0F3Z1</accession>
<feature type="compositionally biased region" description="Polar residues" evidence="1">
    <location>
        <begin position="228"/>
        <end position="240"/>
    </location>
</feature>
<feature type="region of interest" description="Disordered" evidence="1">
    <location>
        <begin position="445"/>
        <end position="464"/>
    </location>
</feature>
<name>A0A9B0F3Z1_BOMTE</name>
<dbReference type="PANTHER" id="PTHR14740:SF3">
    <property type="entry name" value="CASPASE ACTIVITY AND APOPTOSIS INHIBITOR 1"/>
    <property type="match status" value="1"/>
</dbReference>
<dbReference type="RefSeq" id="XP_003394056.2">
    <property type="nucleotide sequence ID" value="XM_003394008.4"/>
</dbReference>
<dbReference type="GeneID" id="100644004"/>
<dbReference type="AlphaFoldDB" id="A0A9B0F3Z1"/>
<dbReference type="InterPro" id="IPR038991">
    <property type="entry name" value="CAAP1"/>
</dbReference>
<gene>
    <name evidence="3" type="primary">LOC100644004</name>
</gene>
<feature type="region of interest" description="Disordered" evidence="1">
    <location>
        <begin position="136"/>
        <end position="171"/>
    </location>
</feature>
<dbReference type="PANTHER" id="PTHR14740">
    <property type="entry name" value="CASPASE ACTIVITY AND APOPTOSIS INHIBITOR 1"/>
    <property type="match status" value="1"/>
</dbReference>
<feature type="compositionally biased region" description="Low complexity" evidence="1">
    <location>
        <begin position="10"/>
        <end position="25"/>
    </location>
</feature>
<feature type="compositionally biased region" description="Basic residues" evidence="1">
    <location>
        <begin position="385"/>
        <end position="394"/>
    </location>
</feature>
<proteinExistence type="predicted"/>
<dbReference type="KEGG" id="bter:100644004"/>
<dbReference type="OrthoDB" id="10064012at2759"/>
<sequence>MSKGKKNAYSSEEASSSSGTSSSLSSDEEVDARDLKPIKEYLSDRKELARQLFKSVKAEKIQMMLPQTLKKMDFGQLEKWCANELSGMSKSRILCILNGKPMLESSDTNESDDSGPSLEIISDTEEWFTDDEICKKEDGSKLPKGKIKKERIRQKGKSQLNKKSDSKSTCKKIPDCIHKDIQVKKENVMDKSKEKDGDSLLDLLELEMRARAIRALIRKEEDVIPDTSKSVASNDTSNENAAAKTAQDEIKEKENCRRQLERIISAQQNTIAEDEDVVLVVQPTPTIELLSSDSEAESHSGVRVNKKLQNERVIETKDNINHTENGDLNNICNVNSIENSKGNKVTKSSTETDKEIDNTHKTETLKCNYSNNILCKDSQSKSSCKRRKTKKKSHIKEQSKNITSKIDTDSIKSSNASQNMKATEGDDCSSQDVNLDDKVHENNIKSKITHNNPSDKHDSTETNISSKVGLDEEKSIDLDEIIDLDDYCDDMDDIENSENDKNNKVVEQKECKSQMETNSPQKSNGTETWASRYYQTDDVQNVIKESKIQSEIRKRLRERQRLSKLSTSPNKNFPSSLPVVQATNNKVIEKHPMGSVDEYLALKHTAATSLNTVNSNNSSNILKDSIVPINTHVDANRLIENDHMSDVSNSVYSKNQIIDKESNLNDNTNDNDISATKNETIVNMINVMNPG</sequence>
<keyword evidence="2" id="KW-1185">Reference proteome</keyword>
<feature type="compositionally biased region" description="Polar residues" evidence="1">
    <location>
        <begin position="400"/>
        <end position="421"/>
    </location>
</feature>
<organism evidence="2 3">
    <name type="scientific">Bombus terrestris</name>
    <name type="common">Buff-tailed bumblebee</name>
    <name type="synonym">Apis terrestris</name>
    <dbReference type="NCBI Taxonomy" id="30195"/>
    <lineage>
        <taxon>Eukaryota</taxon>
        <taxon>Metazoa</taxon>
        <taxon>Ecdysozoa</taxon>
        <taxon>Arthropoda</taxon>
        <taxon>Hexapoda</taxon>
        <taxon>Insecta</taxon>
        <taxon>Pterygota</taxon>
        <taxon>Neoptera</taxon>
        <taxon>Endopterygota</taxon>
        <taxon>Hymenoptera</taxon>
        <taxon>Apocrita</taxon>
        <taxon>Aculeata</taxon>
        <taxon>Apoidea</taxon>
        <taxon>Anthophila</taxon>
        <taxon>Apidae</taxon>
        <taxon>Bombus</taxon>
        <taxon>Bombus</taxon>
    </lineage>
</organism>
<reference evidence="3" key="1">
    <citation type="submission" date="2025-08" db="UniProtKB">
        <authorList>
            <consortium name="RefSeq"/>
        </authorList>
    </citation>
    <scope>IDENTIFICATION</scope>
</reference>
<feature type="region of interest" description="Disordered" evidence="1">
    <location>
        <begin position="1"/>
        <end position="31"/>
    </location>
</feature>
<dbReference type="GO" id="GO:0042981">
    <property type="term" value="P:regulation of apoptotic process"/>
    <property type="evidence" value="ECO:0007669"/>
    <property type="project" value="InterPro"/>
</dbReference>
<feature type="compositionally biased region" description="Basic residues" evidence="1">
    <location>
        <begin position="143"/>
        <end position="156"/>
    </location>
</feature>
<feature type="compositionally biased region" description="Basic and acidic residues" evidence="1">
    <location>
        <begin position="162"/>
        <end position="171"/>
    </location>
</feature>
<evidence type="ECO:0000313" key="2">
    <source>
        <dbReference type="Proteomes" id="UP000835206"/>
    </source>
</evidence>
<feature type="compositionally biased region" description="Polar residues" evidence="1">
    <location>
        <begin position="514"/>
        <end position="528"/>
    </location>
</feature>
<feature type="region of interest" description="Disordered" evidence="1">
    <location>
        <begin position="509"/>
        <end position="528"/>
    </location>
</feature>
<dbReference type="Proteomes" id="UP000835206">
    <property type="component" value="Chromosome 2"/>
</dbReference>
<feature type="region of interest" description="Disordered" evidence="1">
    <location>
        <begin position="338"/>
        <end position="357"/>
    </location>
</feature>
<evidence type="ECO:0000313" key="3">
    <source>
        <dbReference type="RefSeq" id="XP_003394056.2"/>
    </source>
</evidence>
<dbReference type="Pfam" id="PF15335">
    <property type="entry name" value="CAAP1"/>
    <property type="match status" value="1"/>
</dbReference>